<dbReference type="RefSeq" id="WP_175113419.1">
    <property type="nucleotide sequence ID" value="NZ_CADIKF010000041.1"/>
</dbReference>
<comment type="caution">
    <text evidence="12">Lacks conserved residue(s) required for the propagation of feature annotation.</text>
</comment>
<dbReference type="GO" id="GO:0005886">
    <property type="term" value="C:plasma membrane"/>
    <property type="evidence" value="ECO:0007669"/>
    <property type="project" value="UniProtKB-SubCell"/>
</dbReference>
<keyword evidence="4 12" id="KW-0812">Transmembrane</keyword>
<evidence type="ECO:0000256" key="10">
    <source>
        <dbReference type="ARBA" id="ARBA00035120"/>
    </source>
</evidence>
<proteinExistence type="inferred from homology"/>
<keyword evidence="14" id="KW-1185">Reference proteome</keyword>
<evidence type="ECO:0000256" key="8">
    <source>
        <dbReference type="ARBA" id="ARBA00023136"/>
    </source>
</evidence>
<dbReference type="EMBL" id="CADIKF010000041">
    <property type="protein sequence ID" value="CAB3765313.1"/>
    <property type="molecule type" value="Genomic_DNA"/>
</dbReference>
<feature type="transmembrane region" description="Helical" evidence="12">
    <location>
        <begin position="104"/>
        <end position="137"/>
    </location>
</feature>
<keyword evidence="6" id="KW-0915">Sodium</keyword>
<evidence type="ECO:0000256" key="9">
    <source>
        <dbReference type="ARBA" id="ARBA00023303"/>
    </source>
</evidence>
<keyword evidence="12" id="KW-0813">Transport</keyword>
<keyword evidence="2 12" id="KW-1003">Cell membrane</keyword>
<dbReference type="AlphaFoldDB" id="A0A6J5EGE1"/>
<evidence type="ECO:0000256" key="4">
    <source>
        <dbReference type="ARBA" id="ARBA00022692"/>
    </source>
</evidence>
<dbReference type="Pfam" id="PF02537">
    <property type="entry name" value="CRCB"/>
    <property type="match status" value="1"/>
</dbReference>
<evidence type="ECO:0000256" key="2">
    <source>
        <dbReference type="ARBA" id="ARBA00022475"/>
    </source>
</evidence>
<keyword evidence="8 12" id="KW-0472">Membrane</keyword>
<protein>
    <recommendedName>
        <fullName evidence="12">Fluoride-specific ion channel FluC</fullName>
    </recommendedName>
</protein>
<keyword evidence="9 12" id="KW-0407">Ion channel</keyword>
<evidence type="ECO:0000256" key="5">
    <source>
        <dbReference type="ARBA" id="ARBA00022989"/>
    </source>
</evidence>
<evidence type="ECO:0000313" key="14">
    <source>
        <dbReference type="Proteomes" id="UP000494329"/>
    </source>
</evidence>
<name>A0A6J5EGE1_9BURK</name>
<comment type="catalytic activity">
    <reaction evidence="11">
        <text>fluoride(in) = fluoride(out)</text>
        <dbReference type="Rhea" id="RHEA:76159"/>
        <dbReference type="ChEBI" id="CHEBI:17051"/>
    </reaction>
    <physiologicalReaction direction="left-to-right" evidence="11">
        <dbReference type="Rhea" id="RHEA:76160"/>
    </physiologicalReaction>
</comment>
<keyword evidence="3" id="KW-0997">Cell inner membrane</keyword>
<dbReference type="GO" id="GO:0140114">
    <property type="term" value="P:cellular detoxification of fluoride"/>
    <property type="evidence" value="ECO:0007669"/>
    <property type="project" value="UniProtKB-UniRule"/>
</dbReference>
<dbReference type="Proteomes" id="UP000494329">
    <property type="component" value="Unassembled WGS sequence"/>
</dbReference>
<dbReference type="GO" id="GO:0062054">
    <property type="term" value="F:fluoride channel activity"/>
    <property type="evidence" value="ECO:0007669"/>
    <property type="project" value="UniProtKB-UniRule"/>
</dbReference>
<evidence type="ECO:0000256" key="1">
    <source>
        <dbReference type="ARBA" id="ARBA00004651"/>
    </source>
</evidence>
<comment type="similarity">
    <text evidence="10 12">Belongs to the fluoride channel Fluc/FEX (TC 1.A.43) family.</text>
</comment>
<feature type="transmembrane region" description="Helical" evidence="12">
    <location>
        <begin position="33"/>
        <end position="57"/>
    </location>
</feature>
<feature type="transmembrane region" description="Helical" evidence="12">
    <location>
        <begin position="69"/>
        <end position="92"/>
    </location>
</feature>
<gene>
    <name evidence="13" type="primary">crcB_1</name>
    <name evidence="12" type="synonym">crcB</name>
    <name evidence="12" type="synonym">fluC</name>
    <name evidence="13" type="ORF">LMG29739_04558</name>
</gene>
<evidence type="ECO:0000313" key="13">
    <source>
        <dbReference type="EMBL" id="CAB3765313.1"/>
    </source>
</evidence>
<evidence type="ECO:0000256" key="6">
    <source>
        <dbReference type="ARBA" id="ARBA00023053"/>
    </source>
</evidence>
<evidence type="ECO:0000256" key="11">
    <source>
        <dbReference type="ARBA" id="ARBA00035585"/>
    </source>
</evidence>
<evidence type="ECO:0000256" key="7">
    <source>
        <dbReference type="ARBA" id="ARBA00023065"/>
    </source>
</evidence>
<evidence type="ECO:0000256" key="3">
    <source>
        <dbReference type="ARBA" id="ARBA00022519"/>
    </source>
</evidence>
<comment type="subcellular location">
    <subcellularLocation>
        <location evidence="1 12">Cell membrane</location>
        <topology evidence="1 12">Multi-pass membrane protein</topology>
    </subcellularLocation>
</comment>
<comment type="function">
    <text evidence="12">Fluoride-specific ion channel. Important for reducing fluoride concentration in the cell, thus reducing its toxicity.</text>
</comment>
<reference evidence="13 14" key="1">
    <citation type="submission" date="2020-04" db="EMBL/GenBank/DDBJ databases">
        <authorList>
            <person name="De Canck E."/>
        </authorList>
    </citation>
    <scope>NUCLEOTIDE SEQUENCE [LARGE SCALE GENOMIC DNA]</scope>
    <source>
        <strain evidence="13 14">LMG 29739</strain>
    </source>
</reference>
<organism evidence="13 14">
    <name type="scientific">Paraburkholderia solisilvae</name>
    <dbReference type="NCBI Taxonomy" id="624376"/>
    <lineage>
        <taxon>Bacteria</taxon>
        <taxon>Pseudomonadati</taxon>
        <taxon>Pseudomonadota</taxon>
        <taxon>Betaproteobacteria</taxon>
        <taxon>Burkholderiales</taxon>
        <taxon>Burkholderiaceae</taxon>
        <taxon>Paraburkholderia</taxon>
    </lineage>
</organism>
<feature type="transmembrane region" description="Helical" evidence="12">
    <location>
        <begin position="6"/>
        <end position="21"/>
    </location>
</feature>
<dbReference type="InterPro" id="IPR003691">
    <property type="entry name" value="FluC"/>
</dbReference>
<accession>A0A6J5EGE1</accession>
<keyword evidence="5 12" id="KW-1133">Transmembrane helix</keyword>
<dbReference type="HAMAP" id="MF_00454">
    <property type="entry name" value="FluC"/>
    <property type="match status" value="1"/>
</dbReference>
<evidence type="ECO:0000256" key="12">
    <source>
        <dbReference type="HAMAP-Rule" id="MF_00454"/>
    </source>
</evidence>
<keyword evidence="7 12" id="KW-0406">Ion transport</keyword>
<sequence>MNPYLYVAVGGVVGSVGRYWIKHLAARAPGGSIAWRTILINIAGSFLIGFFSAVMLPDGAPAISADLRTLVMAGVCGGFAAVSFCLQTLELLRAGASTGLASNVLSSVVLCVAAVMLCIVAVVLGHALAVCIGARAATA</sequence>